<dbReference type="EMBL" id="JBHSED010000038">
    <property type="protein sequence ID" value="MFC4305349.1"/>
    <property type="molecule type" value="Genomic_DNA"/>
</dbReference>
<evidence type="ECO:0000256" key="2">
    <source>
        <dbReference type="ARBA" id="ARBA00022679"/>
    </source>
</evidence>
<keyword evidence="2 4" id="KW-0808">Transferase</keyword>
<evidence type="ECO:0000256" key="4">
    <source>
        <dbReference type="PIRNR" id="PIRNR006078"/>
    </source>
</evidence>
<protein>
    <submittedName>
        <fullName evidence="5">Glycerate kinase</fullName>
    </submittedName>
</protein>
<evidence type="ECO:0000313" key="6">
    <source>
        <dbReference type="Proteomes" id="UP001595755"/>
    </source>
</evidence>
<dbReference type="PANTHER" id="PTHR21599">
    <property type="entry name" value="GLYCERATE KINASE"/>
    <property type="match status" value="1"/>
</dbReference>
<keyword evidence="3 4" id="KW-0418">Kinase</keyword>
<organism evidence="5 6">
    <name type="scientific">Cohnella boryungensis</name>
    <dbReference type="NCBI Taxonomy" id="768479"/>
    <lineage>
        <taxon>Bacteria</taxon>
        <taxon>Bacillati</taxon>
        <taxon>Bacillota</taxon>
        <taxon>Bacilli</taxon>
        <taxon>Bacillales</taxon>
        <taxon>Paenibacillaceae</taxon>
        <taxon>Cohnella</taxon>
    </lineage>
</organism>
<dbReference type="Gene3D" id="3.40.50.10350">
    <property type="entry name" value="Glycerate kinase, domain 1"/>
    <property type="match status" value="1"/>
</dbReference>
<evidence type="ECO:0000313" key="5">
    <source>
        <dbReference type="EMBL" id="MFC4305349.1"/>
    </source>
</evidence>
<comment type="similarity">
    <text evidence="1 4">Belongs to the glycerate kinase type-1 family.</text>
</comment>
<dbReference type="Pfam" id="PF02595">
    <property type="entry name" value="Gly_kinase"/>
    <property type="match status" value="1"/>
</dbReference>
<keyword evidence="6" id="KW-1185">Reference proteome</keyword>
<dbReference type="Gene3D" id="3.90.1510.10">
    <property type="entry name" value="Glycerate kinase, domain 2"/>
    <property type="match status" value="1"/>
</dbReference>
<sequence>MKIVVAPDSFKESLTSLQAATAIAQGIRESIPSAQVEIAPMADGGEGTVEALTAAAKGTLHHAIVCGPLGLPIETTYGLIARRSDVGDSETATRTAVIEAASLFGLQQTPASRRDPYVTTTRGMGELLLQLLDEGIRSFVIGLGGSATNDGGMGLLAALGARFYDADERLLPGFGRDLPEVRRIDGSGLDSRLADCDILVASDVRNQLCGEQGASAVYGPQKGATPEQIAALDEALRRYASLWAEEAGRAAMEIPGAGAAGGAGYALLLLGARMAPGAEVVASEARLREKLADADWVVTGEGKSDAQTLFGKLPVYVARLAKSAGVRTILLSGSLGDNARELESEFAACFPCVPRPMALAECLEQAEDHLRSCARNVARLLSAQAR</sequence>
<comment type="caution">
    <text evidence="5">The sequence shown here is derived from an EMBL/GenBank/DDBJ whole genome shotgun (WGS) entry which is preliminary data.</text>
</comment>
<dbReference type="PANTHER" id="PTHR21599:SF0">
    <property type="entry name" value="GLYCERATE KINASE"/>
    <property type="match status" value="1"/>
</dbReference>
<evidence type="ECO:0000256" key="1">
    <source>
        <dbReference type="ARBA" id="ARBA00006284"/>
    </source>
</evidence>
<dbReference type="GO" id="GO:0016301">
    <property type="term" value="F:kinase activity"/>
    <property type="evidence" value="ECO:0007669"/>
    <property type="project" value="UniProtKB-KW"/>
</dbReference>
<dbReference type="InterPro" id="IPR036129">
    <property type="entry name" value="Glycerate_kinase_sf"/>
</dbReference>
<dbReference type="InterPro" id="IPR018197">
    <property type="entry name" value="Glycerate_kinase_RE-like"/>
</dbReference>
<gene>
    <name evidence="5" type="ORF">ACFO1S_18110</name>
</gene>
<dbReference type="Proteomes" id="UP001595755">
    <property type="component" value="Unassembled WGS sequence"/>
</dbReference>
<reference evidence="6" key="1">
    <citation type="journal article" date="2019" name="Int. J. Syst. Evol. Microbiol.">
        <title>The Global Catalogue of Microorganisms (GCM) 10K type strain sequencing project: providing services to taxonomists for standard genome sequencing and annotation.</title>
        <authorList>
            <consortium name="The Broad Institute Genomics Platform"/>
            <consortium name="The Broad Institute Genome Sequencing Center for Infectious Disease"/>
            <person name="Wu L."/>
            <person name="Ma J."/>
        </authorList>
    </citation>
    <scope>NUCLEOTIDE SEQUENCE [LARGE SCALE GENOMIC DNA]</scope>
    <source>
        <strain evidence="6">CGMCC 4.1641</strain>
    </source>
</reference>
<dbReference type="PIRSF" id="PIRSF006078">
    <property type="entry name" value="GlxK"/>
    <property type="match status" value="1"/>
</dbReference>
<dbReference type="InterPro" id="IPR004381">
    <property type="entry name" value="Glycerate_kinase"/>
</dbReference>
<dbReference type="NCBIfam" id="TIGR00045">
    <property type="entry name" value="glycerate kinase"/>
    <property type="match status" value="1"/>
</dbReference>
<proteinExistence type="inferred from homology"/>
<accession>A0ABV8SFW6</accession>
<dbReference type="InterPro" id="IPR018193">
    <property type="entry name" value="Glyc_kinase_flavodox-like_fold"/>
</dbReference>
<evidence type="ECO:0000256" key="3">
    <source>
        <dbReference type="ARBA" id="ARBA00022777"/>
    </source>
</evidence>
<dbReference type="SUPFAM" id="SSF110738">
    <property type="entry name" value="Glycerate kinase I"/>
    <property type="match status" value="1"/>
</dbReference>
<dbReference type="RefSeq" id="WP_204604244.1">
    <property type="nucleotide sequence ID" value="NZ_JBHSED010000038.1"/>
</dbReference>
<name>A0ABV8SFW6_9BACL</name>